<proteinExistence type="predicted"/>
<sequence>MALIRLILVYKMLIQINLNLSSTIQFPPKLLACLFVIYTIQKLLSS</sequence>
<dbReference type="EMBL" id="FNAO01000007">
    <property type="protein sequence ID" value="SDE78588.1"/>
    <property type="molecule type" value="Genomic_DNA"/>
</dbReference>
<gene>
    <name evidence="1" type="ORF">SAMN05421636_107249</name>
</gene>
<dbReference type="STRING" id="641691.SAMN05421636_107249"/>
<name>A0A1G7FRT6_9FLAO</name>
<evidence type="ECO:0000313" key="2">
    <source>
        <dbReference type="Proteomes" id="UP000199109"/>
    </source>
</evidence>
<organism evidence="1 2">
    <name type="scientific">Pricia antarctica</name>
    <dbReference type="NCBI Taxonomy" id="641691"/>
    <lineage>
        <taxon>Bacteria</taxon>
        <taxon>Pseudomonadati</taxon>
        <taxon>Bacteroidota</taxon>
        <taxon>Flavobacteriia</taxon>
        <taxon>Flavobacteriales</taxon>
        <taxon>Flavobacteriaceae</taxon>
        <taxon>Pricia</taxon>
    </lineage>
</organism>
<dbReference type="Proteomes" id="UP000199109">
    <property type="component" value="Unassembled WGS sequence"/>
</dbReference>
<dbReference type="AlphaFoldDB" id="A0A1G7FRT6"/>
<accession>A0A1G7FRT6</accession>
<evidence type="ECO:0000313" key="1">
    <source>
        <dbReference type="EMBL" id="SDE78588.1"/>
    </source>
</evidence>
<protein>
    <submittedName>
        <fullName evidence="1">Uncharacterized protein</fullName>
    </submittedName>
</protein>
<keyword evidence="2" id="KW-1185">Reference proteome</keyword>
<reference evidence="1 2" key="1">
    <citation type="submission" date="2016-10" db="EMBL/GenBank/DDBJ databases">
        <authorList>
            <person name="de Groot N.N."/>
        </authorList>
    </citation>
    <scope>NUCLEOTIDE SEQUENCE [LARGE SCALE GENOMIC DNA]</scope>
    <source>
        <strain evidence="1 2">DSM 23421</strain>
    </source>
</reference>